<dbReference type="Pfam" id="PF02466">
    <property type="entry name" value="Tim17"/>
    <property type="match status" value="1"/>
</dbReference>
<evidence type="ECO:0000256" key="1">
    <source>
        <dbReference type="ARBA" id="ARBA00004141"/>
    </source>
</evidence>
<comment type="caution">
    <text evidence="5">The sequence shown here is derived from an EMBL/GenBank/DDBJ whole genome shotgun (WGS) entry which is preliminary data.</text>
</comment>
<keyword evidence="4" id="KW-0472">Membrane</keyword>
<dbReference type="EMBL" id="JBBJBU010000002">
    <property type="protein sequence ID" value="KAK7206673.1"/>
    <property type="molecule type" value="Genomic_DNA"/>
</dbReference>
<keyword evidence="2" id="KW-0812">Transmembrane</keyword>
<dbReference type="GeneID" id="90034929"/>
<evidence type="ECO:0000256" key="4">
    <source>
        <dbReference type="ARBA" id="ARBA00023136"/>
    </source>
</evidence>
<evidence type="ECO:0000256" key="2">
    <source>
        <dbReference type="ARBA" id="ARBA00022692"/>
    </source>
</evidence>
<gene>
    <name evidence="5" type="ORF">BZA70DRAFT_111540</name>
</gene>
<protein>
    <submittedName>
        <fullName evidence="5">Tim17/Tim22/Tim23/Pmp24 family-domain-containing protein</fullName>
    </submittedName>
</protein>
<sequence length="220" mass="22796">MVWPFGGSQAAPAAATTAAEPAVSSTPVVASTEFSSTPEHENKAAEVPFLPDDLDISKLHPLAGLGKDLDVLELEDDALSDLPGSQGFLPSRGWSDDLCYGSGTMYMGGLAVGGAYGFAEGMRTTPANAPAKIRINAVLNAITRRGPYLGNTAGILAISYNIFNGIFDMSRSYHDIYNSIAAGAITGALYRSTMGVKPMAISALLMGSAMGAWNIATSAL</sequence>
<dbReference type="PANTHER" id="PTHR15371">
    <property type="entry name" value="TIM23"/>
    <property type="match status" value="1"/>
</dbReference>
<evidence type="ECO:0000313" key="5">
    <source>
        <dbReference type="EMBL" id="KAK7206673.1"/>
    </source>
</evidence>
<organism evidence="5 6">
    <name type="scientific">Myxozyma melibiosi</name>
    <dbReference type="NCBI Taxonomy" id="54550"/>
    <lineage>
        <taxon>Eukaryota</taxon>
        <taxon>Fungi</taxon>
        <taxon>Dikarya</taxon>
        <taxon>Ascomycota</taxon>
        <taxon>Saccharomycotina</taxon>
        <taxon>Lipomycetes</taxon>
        <taxon>Lipomycetales</taxon>
        <taxon>Lipomycetaceae</taxon>
        <taxon>Myxozyma</taxon>
    </lineage>
</organism>
<evidence type="ECO:0000313" key="6">
    <source>
        <dbReference type="Proteomes" id="UP001498771"/>
    </source>
</evidence>
<dbReference type="InterPro" id="IPR045238">
    <property type="entry name" value="Tim23-like"/>
</dbReference>
<dbReference type="Proteomes" id="UP001498771">
    <property type="component" value="Unassembled WGS sequence"/>
</dbReference>
<evidence type="ECO:0000256" key="3">
    <source>
        <dbReference type="ARBA" id="ARBA00022989"/>
    </source>
</evidence>
<name>A0ABR1FC92_9ASCO</name>
<keyword evidence="3" id="KW-1133">Transmembrane helix</keyword>
<proteinExistence type="predicted"/>
<dbReference type="PANTHER" id="PTHR15371:SF0">
    <property type="entry name" value="SD19278P"/>
    <property type="match status" value="1"/>
</dbReference>
<reference evidence="5 6" key="1">
    <citation type="submission" date="2024-03" db="EMBL/GenBank/DDBJ databases">
        <title>Genome-scale model development and genomic sequencing of the oleaginous clade Lipomyces.</title>
        <authorList>
            <consortium name="Lawrence Berkeley National Laboratory"/>
            <person name="Czajka J.J."/>
            <person name="Han Y."/>
            <person name="Kim J."/>
            <person name="Mondo S.J."/>
            <person name="Hofstad B.A."/>
            <person name="Robles A."/>
            <person name="Haridas S."/>
            <person name="Riley R."/>
            <person name="LaButti K."/>
            <person name="Pangilinan J."/>
            <person name="Andreopoulos W."/>
            <person name="Lipzen A."/>
            <person name="Yan J."/>
            <person name="Wang M."/>
            <person name="Ng V."/>
            <person name="Grigoriev I.V."/>
            <person name="Spatafora J.W."/>
            <person name="Magnuson J.K."/>
            <person name="Baker S.E."/>
            <person name="Pomraning K.R."/>
        </authorList>
    </citation>
    <scope>NUCLEOTIDE SEQUENCE [LARGE SCALE GENOMIC DNA]</scope>
    <source>
        <strain evidence="5 6">Phaff 52-87</strain>
    </source>
</reference>
<comment type="subcellular location">
    <subcellularLocation>
        <location evidence="1">Membrane</location>
        <topology evidence="1">Multi-pass membrane protein</topology>
    </subcellularLocation>
</comment>
<keyword evidence="6" id="KW-1185">Reference proteome</keyword>
<dbReference type="RefSeq" id="XP_064769706.1">
    <property type="nucleotide sequence ID" value="XM_064909417.1"/>
</dbReference>
<accession>A0ABR1FC92</accession>